<accession>A0A1A5YBJ4</accession>
<protein>
    <submittedName>
        <fullName evidence="1">Uncharacterized protein</fullName>
    </submittedName>
</protein>
<dbReference type="Proteomes" id="UP000092024">
    <property type="component" value="Unassembled WGS sequence"/>
</dbReference>
<proteinExistence type="predicted"/>
<dbReference type="AlphaFoldDB" id="A0A1A5YBJ4"/>
<dbReference type="EMBL" id="LYPA01000076">
    <property type="protein sequence ID" value="OBR62971.1"/>
    <property type="molecule type" value="Genomic_DNA"/>
</dbReference>
<sequence>MKIWSMQVDDYNMTVCSEDHNPADYSASLEGLPVTNWNTAQLKIWKKGKNRDFVGFLNGGMLVLSDKAIEVIKGFLDPNVQYLNCVVKNYSTKLTLVNVVTI</sequence>
<reference evidence="1 2" key="1">
    <citation type="submission" date="2016-05" db="EMBL/GenBank/DDBJ databases">
        <title>Paenibacillus oryzae. sp. nov., isolated from the rice root.</title>
        <authorList>
            <person name="Zhang J."/>
            <person name="Zhang X."/>
        </authorList>
    </citation>
    <scope>NUCLEOTIDE SEQUENCE [LARGE SCALE GENOMIC DNA]</scope>
    <source>
        <strain evidence="1 2">1DrF-4</strain>
    </source>
</reference>
<organism evidence="1 2">
    <name type="scientific">Paenibacillus oryzae</name>
    <dbReference type="NCBI Taxonomy" id="1844972"/>
    <lineage>
        <taxon>Bacteria</taxon>
        <taxon>Bacillati</taxon>
        <taxon>Bacillota</taxon>
        <taxon>Bacilli</taxon>
        <taxon>Bacillales</taxon>
        <taxon>Paenibacillaceae</taxon>
        <taxon>Paenibacillus</taxon>
    </lineage>
</organism>
<keyword evidence="2" id="KW-1185">Reference proteome</keyword>
<dbReference type="OrthoDB" id="2875619at2"/>
<name>A0A1A5YBJ4_9BACL</name>
<evidence type="ECO:0000313" key="1">
    <source>
        <dbReference type="EMBL" id="OBR62971.1"/>
    </source>
</evidence>
<dbReference type="RefSeq" id="WP_068686855.1">
    <property type="nucleotide sequence ID" value="NZ_LYPA01000076.1"/>
</dbReference>
<gene>
    <name evidence="1" type="ORF">A7K91_09650</name>
</gene>
<comment type="caution">
    <text evidence="1">The sequence shown here is derived from an EMBL/GenBank/DDBJ whole genome shotgun (WGS) entry which is preliminary data.</text>
</comment>
<evidence type="ECO:0000313" key="2">
    <source>
        <dbReference type="Proteomes" id="UP000092024"/>
    </source>
</evidence>